<keyword evidence="4" id="KW-1185">Reference proteome</keyword>
<comment type="similarity">
    <text evidence="1">Belongs to the cytochrome P450 family.</text>
</comment>
<evidence type="ECO:0000256" key="1">
    <source>
        <dbReference type="ARBA" id="ARBA00010617"/>
    </source>
</evidence>
<proteinExistence type="inferred from homology"/>
<dbReference type="Gene3D" id="1.10.630.10">
    <property type="entry name" value="Cytochrome P450"/>
    <property type="match status" value="1"/>
</dbReference>
<dbReference type="Proteomes" id="UP000005239">
    <property type="component" value="Unassembled WGS sequence"/>
</dbReference>
<dbReference type="GO" id="GO:0003676">
    <property type="term" value="F:nucleic acid binding"/>
    <property type="evidence" value="ECO:0007669"/>
    <property type="project" value="InterPro"/>
</dbReference>
<dbReference type="GO" id="GO:0020037">
    <property type="term" value="F:heme binding"/>
    <property type="evidence" value="ECO:0007669"/>
    <property type="project" value="InterPro"/>
</dbReference>
<accession>A0A8R1YCY4</accession>
<keyword evidence="2" id="KW-0560">Oxidoreductase</keyword>
<sequence>MSERSWKDKVVMWNEGGISSAEIVKRCEQIGKKVSKSKVLRLLKKTYVVRKPYTPSSIIDKEKIQPIFKYIFDAFMSESQEDEEKIVKEIQAQFGETITPTIVKRIREAQGIGTDHVRYGHSVRMVNRPPRVAFCTHHLSVGTMFTHHAFTDESMVQSGKRGRFCFVLKGDTSRRIKPKFKHPPQLMIWGGVSWEGATPLVVMRNKVRIDGGVYQSMLHSTYLKWADYTYDLTTPRPKRCIFLPLVVLGVPTALAILALVDPLEGFKRLEGLVDDASLLVVSSALTRLRFSARKNPAQLMQIMSGGLYGLVFEDNSMVKEQRKFALKSLHDIGFGSSSLEDTVYNYAMEVVARWKESGSAAVDVSENVMKAIGNVIWTVIFGLNLDFDNEIVPRFRQLQVESIPLMGGPVIMLLELFPFLRGFDFLFGNPIQRLQTLCDKMNGMVSDAIEATEKSFSADNQPTSYVEALPYRSWHNGSSAVLDGEALARMEIFVLISTFVQNCTFTAVGKANIL</sequence>
<gene>
    <name evidence="3" type="primary">WBGene00104214</name>
</gene>
<dbReference type="GO" id="GO:0016705">
    <property type="term" value="F:oxidoreductase activity, acting on paired donors, with incorporation or reduction of molecular oxygen"/>
    <property type="evidence" value="ECO:0007669"/>
    <property type="project" value="InterPro"/>
</dbReference>
<reference evidence="4" key="1">
    <citation type="journal article" date="2008" name="Nat. Genet.">
        <title>The Pristionchus pacificus genome provides a unique perspective on nematode lifestyle and parasitism.</title>
        <authorList>
            <person name="Dieterich C."/>
            <person name="Clifton S.W."/>
            <person name="Schuster L.N."/>
            <person name="Chinwalla A."/>
            <person name="Delehaunty K."/>
            <person name="Dinkelacker I."/>
            <person name="Fulton L."/>
            <person name="Fulton R."/>
            <person name="Godfrey J."/>
            <person name="Minx P."/>
            <person name="Mitreva M."/>
            <person name="Roeseler W."/>
            <person name="Tian H."/>
            <person name="Witte H."/>
            <person name="Yang S.P."/>
            <person name="Wilson R.K."/>
            <person name="Sommer R.J."/>
        </authorList>
    </citation>
    <scope>NUCLEOTIDE SEQUENCE [LARGE SCALE GENOMIC DNA]</scope>
    <source>
        <strain evidence="4">PS312</strain>
    </source>
</reference>
<accession>A0A2A6D1Q1</accession>
<dbReference type="InterPro" id="IPR036397">
    <property type="entry name" value="RNaseH_sf"/>
</dbReference>
<evidence type="ECO:0000313" key="4">
    <source>
        <dbReference type="Proteomes" id="UP000005239"/>
    </source>
</evidence>
<evidence type="ECO:0000313" key="3">
    <source>
        <dbReference type="EnsemblMetazoa" id="PPA14660.1"/>
    </source>
</evidence>
<organism evidence="3 4">
    <name type="scientific">Pristionchus pacificus</name>
    <name type="common">Parasitic nematode worm</name>
    <dbReference type="NCBI Taxonomy" id="54126"/>
    <lineage>
        <taxon>Eukaryota</taxon>
        <taxon>Metazoa</taxon>
        <taxon>Ecdysozoa</taxon>
        <taxon>Nematoda</taxon>
        <taxon>Chromadorea</taxon>
        <taxon>Rhabditida</taxon>
        <taxon>Rhabditina</taxon>
        <taxon>Diplogasteromorpha</taxon>
        <taxon>Diplogasteroidea</taxon>
        <taxon>Neodiplogasteridae</taxon>
        <taxon>Pristionchus</taxon>
    </lineage>
</organism>
<dbReference type="AlphaFoldDB" id="A0A2A6D1Q1"/>
<dbReference type="Gene3D" id="3.30.420.10">
    <property type="entry name" value="Ribonuclease H-like superfamily/Ribonuclease H"/>
    <property type="match status" value="1"/>
</dbReference>
<reference evidence="3" key="2">
    <citation type="submission" date="2022-06" db="UniProtKB">
        <authorList>
            <consortium name="EnsemblMetazoa"/>
        </authorList>
    </citation>
    <scope>IDENTIFICATION</scope>
    <source>
        <strain evidence="3">PS312</strain>
    </source>
</reference>
<dbReference type="EnsemblMetazoa" id="PPA14660.1">
    <property type="protein sequence ID" value="PPA14660.1"/>
    <property type="gene ID" value="WBGene00104214"/>
</dbReference>
<keyword evidence="2" id="KW-0503">Monooxygenase</keyword>
<dbReference type="InterPro" id="IPR036396">
    <property type="entry name" value="Cyt_P450_sf"/>
</dbReference>
<dbReference type="PANTHER" id="PTHR23022:SF134">
    <property type="entry name" value="TRANSPOSABLE ELEMENT TC1 TRANSPOSASE"/>
    <property type="match status" value="1"/>
</dbReference>
<dbReference type="GO" id="GO:0005506">
    <property type="term" value="F:iron ion binding"/>
    <property type="evidence" value="ECO:0007669"/>
    <property type="project" value="InterPro"/>
</dbReference>
<dbReference type="Pfam" id="PF00067">
    <property type="entry name" value="p450"/>
    <property type="match status" value="1"/>
</dbReference>
<name>A0A2A6D1Q1_PRIPA</name>
<dbReference type="OrthoDB" id="6072806at2759"/>
<dbReference type="PANTHER" id="PTHR23022">
    <property type="entry name" value="TRANSPOSABLE ELEMENT-RELATED"/>
    <property type="match status" value="1"/>
</dbReference>
<evidence type="ECO:0000256" key="2">
    <source>
        <dbReference type="ARBA" id="ARBA00023033"/>
    </source>
</evidence>
<dbReference type="GO" id="GO:0004497">
    <property type="term" value="F:monooxygenase activity"/>
    <property type="evidence" value="ECO:0007669"/>
    <property type="project" value="UniProtKB-KW"/>
</dbReference>
<dbReference type="SUPFAM" id="SSF48264">
    <property type="entry name" value="Cytochrome P450"/>
    <property type="match status" value="1"/>
</dbReference>
<dbReference type="InterPro" id="IPR001128">
    <property type="entry name" value="Cyt_P450"/>
</dbReference>
<protein>
    <submittedName>
        <fullName evidence="3">Cytochrome P450</fullName>
    </submittedName>
</protein>
<dbReference type="InterPro" id="IPR052338">
    <property type="entry name" value="Transposase_5"/>
</dbReference>